<name>A0A1S8CRX8_9GAMM</name>
<keyword evidence="1" id="KW-0812">Transmembrane</keyword>
<gene>
    <name evidence="2" type="ORF">BKE30_15205</name>
</gene>
<keyword evidence="1" id="KW-1133">Transmembrane helix</keyword>
<dbReference type="EMBL" id="MLCN01000070">
    <property type="protein sequence ID" value="ONG37123.1"/>
    <property type="molecule type" value="Genomic_DNA"/>
</dbReference>
<protein>
    <submittedName>
        <fullName evidence="2">Uncharacterized protein</fullName>
    </submittedName>
</protein>
<reference evidence="2 3" key="1">
    <citation type="submission" date="2016-10" db="EMBL/GenBank/DDBJ databases">
        <title>Draft Genome sequence of Alkanindiges sp. strain H1.</title>
        <authorList>
            <person name="Subhash Y."/>
            <person name="Lee S."/>
        </authorList>
    </citation>
    <scope>NUCLEOTIDE SEQUENCE [LARGE SCALE GENOMIC DNA]</scope>
    <source>
        <strain evidence="2 3">H1</strain>
    </source>
</reference>
<evidence type="ECO:0000256" key="1">
    <source>
        <dbReference type="SAM" id="Phobius"/>
    </source>
</evidence>
<comment type="caution">
    <text evidence="2">The sequence shown here is derived from an EMBL/GenBank/DDBJ whole genome shotgun (WGS) entry which is preliminary data.</text>
</comment>
<keyword evidence="1" id="KW-0472">Membrane</keyword>
<feature type="transmembrane region" description="Helical" evidence="1">
    <location>
        <begin position="6"/>
        <end position="27"/>
    </location>
</feature>
<evidence type="ECO:0000313" key="2">
    <source>
        <dbReference type="EMBL" id="ONG37123.1"/>
    </source>
</evidence>
<keyword evidence="3" id="KW-1185">Reference proteome</keyword>
<organism evidence="2 3">
    <name type="scientific">Alkanindiges hydrocarboniclasticus</name>
    <dbReference type="NCBI Taxonomy" id="1907941"/>
    <lineage>
        <taxon>Bacteria</taxon>
        <taxon>Pseudomonadati</taxon>
        <taxon>Pseudomonadota</taxon>
        <taxon>Gammaproteobacteria</taxon>
        <taxon>Moraxellales</taxon>
        <taxon>Moraxellaceae</taxon>
        <taxon>Alkanindiges</taxon>
    </lineage>
</organism>
<dbReference type="Proteomes" id="UP000192132">
    <property type="component" value="Unassembled WGS sequence"/>
</dbReference>
<sequence length="138" mass="15497">MSHVTVESPVAPVIMAIFALAALYISFSWSDWFPKKNADGVACEKTSVNLTSSRWSCPMTREEANIWNNKPIEDSELASLVEEANAFPNDLAVQAKRQQITADNTVYNYEGEELKAVLAQADQRAKQVNYQQMIQQLK</sequence>
<dbReference type="STRING" id="1907941.BKE30_15205"/>
<dbReference type="AlphaFoldDB" id="A0A1S8CRX8"/>
<dbReference type="RefSeq" id="WP_076879428.1">
    <property type="nucleotide sequence ID" value="NZ_MLCN01000070.1"/>
</dbReference>
<accession>A0A1S8CRX8</accession>
<evidence type="ECO:0000313" key="3">
    <source>
        <dbReference type="Proteomes" id="UP000192132"/>
    </source>
</evidence>
<proteinExistence type="predicted"/>